<dbReference type="EMBL" id="JAVRRF010000011">
    <property type="protein sequence ID" value="KAK5060599.1"/>
    <property type="molecule type" value="Genomic_DNA"/>
</dbReference>
<dbReference type="Proteomes" id="UP001345691">
    <property type="component" value="Unassembled WGS sequence"/>
</dbReference>
<keyword evidence="2" id="KW-1185">Reference proteome</keyword>
<evidence type="ECO:0000313" key="2">
    <source>
        <dbReference type="Proteomes" id="UP001345691"/>
    </source>
</evidence>
<comment type="caution">
    <text evidence="1">The sequence shown here is derived from an EMBL/GenBank/DDBJ whole genome shotgun (WGS) entry which is preliminary data.</text>
</comment>
<protein>
    <recommendedName>
        <fullName evidence="3">SnoaL-like domain-containing protein</fullName>
    </recommendedName>
</protein>
<evidence type="ECO:0000313" key="1">
    <source>
        <dbReference type="EMBL" id="KAK5060599.1"/>
    </source>
</evidence>
<organism evidence="1 2">
    <name type="scientific">Exophiala sideris</name>
    <dbReference type="NCBI Taxonomy" id="1016849"/>
    <lineage>
        <taxon>Eukaryota</taxon>
        <taxon>Fungi</taxon>
        <taxon>Dikarya</taxon>
        <taxon>Ascomycota</taxon>
        <taxon>Pezizomycotina</taxon>
        <taxon>Eurotiomycetes</taxon>
        <taxon>Chaetothyriomycetidae</taxon>
        <taxon>Chaetothyriales</taxon>
        <taxon>Herpotrichiellaceae</taxon>
        <taxon>Exophiala</taxon>
    </lineage>
</organism>
<dbReference type="SUPFAM" id="SSF54427">
    <property type="entry name" value="NTF2-like"/>
    <property type="match status" value="1"/>
</dbReference>
<accession>A0ABR0JBZ2</accession>
<gene>
    <name evidence="1" type="ORF">LTR69_005916</name>
</gene>
<proteinExistence type="predicted"/>
<evidence type="ECO:0008006" key="3">
    <source>
        <dbReference type="Google" id="ProtNLM"/>
    </source>
</evidence>
<name>A0ABR0JBZ2_9EURO</name>
<reference evidence="1 2" key="1">
    <citation type="submission" date="2023-08" db="EMBL/GenBank/DDBJ databases">
        <title>Black Yeasts Isolated from many extreme environments.</title>
        <authorList>
            <person name="Coleine C."/>
            <person name="Stajich J.E."/>
            <person name="Selbmann L."/>
        </authorList>
    </citation>
    <scope>NUCLEOTIDE SEQUENCE [LARGE SCALE GENOMIC DNA]</scope>
    <source>
        <strain evidence="1 2">CCFEE 6328</strain>
    </source>
</reference>
<dbReference type="InterPro" id="IPR032710">
    <property type="entry name" value="NTF2-like_dom_sf"/>
</dbReference>
<sequence>MGYNTALAEWPSIQIPHPVKEQVDKFFSIMDTKAPEAGDRLAEEIFASDGVMDGHHRAEGTEALRRCRDNAWKVIQSRRHELLKVYTDSKTAEDLLVLGQVTAGYHSGEKKRGEFTARIRLVDTQTRHPKITLYKVWMDASAMVKVD</sequence>